<keyword evidence="3 8" id="KW-0813">Transport</keyword>
<name>A0A447QMG7_SERRU</name>
<dbReference type="PANTHER" id="PTHR30330">
    <property type="entry name" value="AGSS FAMILY TRANSPORTER, SODIUM-ALANINE"/>
    <property type="match status" value="1"/>
</dbReference>
<dbReference type="Proteomes" id="UP000271603">
    <property type="component" value="Chromosome"/>
</dbReference>
<dbReference type="EMBL" id="LR134155">
    <property type="protein sequence ID" value="VEA71093.1"/>
    <property type="molecule type" value="Genomic_DNA"/>
</dbReference>
<feature type="transmembrane region" description="Helical" evidence="8">
    <location>
        <begin position="218"/>
        <end position="238"/>
    </location>
</feature>
<comment type="subcellular location">
    <subcellularLocation>
        <location evidence="8">Cell inner membrane</location>
        <topology evidence="8">Multi-pass membrane protein</topology>
    </subcellularLocation>
    <subcellularLocation>
        <location evidence="1">Cell membrane</location>
        <topology evidence="1">Multi-pass membrane protein</topology>
    </subcellularLocation>
</comment>
<dbReference type="GO" id="GO:0005283">
    <property type="term" value="F:amino acid:sodium symporter activity"/>
    <property type="evidence" value="ECO:0007669"/>
    <property type="project" value="InterPro"/>
</dbReference>
<organism evidence="9 10">
    <name type="scientific">Serratia rubidaea</name>
    <name type="common">Serratia marinorubra</name>
    <dbReference type="NCBI Taxonomy" id="61652"/>
    <lineage>
        <taxon>Bacteria</taxon>
        <taxon>Pseudomonadati</taxon>
        <taxon>Pseudomonadota</taxon>
        <taxon>Gammaproteobacteria</taxon>
        <taxon>Enterobacterales</taxon>
        <taxon>Yersiniaceae</taxon>
        <taxon>Serratia</taxon>
    </lineage>
</organism>
<keyword evidence="6 8" id="KW-1133">Transmembrane helix</keyword>
<feature type="transmembrane region" description="Helical" evidence="8">
    <location>
        <begin position="35"/>
        <end position="57"/>
    </location>
</feature>
<comment type="similarity">
    <text evidence="2 8">Belongs to the alanine or glycine:cation symporter (AGCS) (TC 2.A.25) family.</text>
</comment>
<dbReference type="AlphaFoldDB" id="A0A447QMG7"/>
<protein>
    <submittedName>
        <fullName evidence="9">Na+/alanine symporter</fullName>
    </submittedName>
</protein>
<dbReference type="PRINTS" id="PR00175">
    <property type="entry name" value="NAALASMPORT"/>
</dbReference>
<keyword evidence="4" id="KW-1003">Cell membrane</keyword>
<dbReference type="STRING" id="61652.AXX16_0438"/>
<evidence type="ECO:0000256" key="2">
    <source>
        <dbReference type="ARBA" id="ARBA00009261"/>
    </source>
</evidence>
<proteinExistence type="inferred from homology"/>
<evidence type="ECO:0000313" key="9">
    <source>
        <dbReference type="EMBL" id="VEA71093.1"/>
    </source>
</evidence>
<evidence type="ECO:0000256" key="8">
    <source>
        <dbReference type="RuleBase" id="RU363064"/>
    </source>
</evidence>
<gene>
    <name evidence="9" type="ORF">NCTC9419_02619</name>
</gene>
<evidence type="ECO:0000256" key="1">
    <source>
        <dbReference type="ARBA" id="ARBA00004651"/>
    </source>
</evidence>
<reference evidence="9 10" key="1">
    <citation type="submission" date="2018-12" db="EMBL/GenBank/DDBJ databases">
        <authorList>
            <consortium name="Pathogen Informatics"/>
        </authorList>
    </citation>
    <scope>NUCLEOTIDE SEQUENCE [LARGE SCALE GENOMIC DNA]</scope>
    <source>
        <strain evidence="9 10">NCTC9419</strain>
    </source>
</reference>
<dbReference type="InterPro" id="IPR001463">
    <property type="entry name" value="Na/Ala_symport"/>
</dbReference>
<evidence type="ECO:0000256" key="5">
    <source>
        <dbReference type="ARBA" id="ARBA00022692"/>
    </source>
</evidence>
<keyword evidence="8" id="KW-0997">Cell inner membrane</keyword>
<dbReference type="NCBIfam" id="TIGR00835">
    <property type="entry name" value="agcS"/>
    <property type="match status" value="1"/>
</dbReference>
<keyword evidence="8" id="KW-0769">Symport</keyword>
<comment type="caution">
    <text evidence="8">Lacks conserved residue(s) required for the propagation of feature annotation.</text>
</comment>
<dbReference type="PROSITE" id="PS51257">
    <property type="entry name" value="PROKAR_LIPOPROTEIN"/>
    <property type="match status" value="1"/>
</dbReference>
<evidence type="ECO:0000256" key="4">
    <source>
        <dbReference type="ARBA" id="ARBA00022475"/>
    </source>
</evidence>
<feature type="transmembrane region" description="Helical" evidence="8">
    <location>
        <begin position="95"/>
        <end position="120"/>
    </location>
</feature>
<feature type="transmembrane region" description="Helical" evidence="8">
    <location>
        <begin position="278"/>
        <end position="300"/>
    </location>
</feature>
<dbReference type="Pfam" id="PF01235">
    <property type="entry name" value="Na_Ala_symp"/>
    <property type="match status" value="1"/>
</dbReference>
<accession>A0A447QMG7</accession>
<sequence>MKWYAWIFAIATIFSCGVLLPGVQANSIGASLDIAFGISPNVTAAIIAVLLGFIIFGGVKRIASFASTVVPFMALGYIIVACVIVALNIDQLPGIILLVWKSAFGLEAGFGAILGLAIMWGVKRGVYSNEAAQGTGPHASSAAAVSHPAKQGLVQAFSVYIDTLFVCSATGFMLLITGLYNVQGPDGAAIYTGIAGVAAGPGYVQTAMESMMPGFGSYFVAIALFFFAFTTIVAYYYIAETNVAYLNRKIHRPWLTLVLKIGLMASAVYGTVKTADLAWGMGDIGVGLMAWLNIIAILLLRKTAFTCLKDYEKQLAEGVDPVFHPEKLGIERADYWVSNRAEVNLLRESTGKIDENAGSA</sequence>
<keyword evidence="7 8" id="KW-0472">Membrane</keyword>
<evidence type="ECO:0000256" key="3">
    <source>
        <dbReference type="ARBA" id="ARBA00022448"/>
    </source>
</evidence>
<feature type="transmembrane region" description="Helical" evidence="8">
    <location>
        <begin position="250"/>
        <end position="272"/>
    </location>
</feature>
<dbReference type="PANTHER" id="PTHR30330:SF7">
    <property type="entry name" value="SODIUM_PROTON-DEPENDENT ALANINE CARRIER PROTEIN YRBD-RELATED"/>
    <property type="match status" value="1"/>
</dbReference>
<keyword evidence="5 8" id="KW-0812">Transmembrane</keyword>
<evidence type="ECO:0000313" key="10">
    <source>
        <dbReference type="Proteomes" id="UP000271603"/>
    </source>
</evidence>
<evidence type="ECO:0000256" key="7">
    <source>
        <dbReference type="ARBA" id="ARBA00023136"/>
    </source>
</evidence>
<evidence type="ECO:0000256" key="6">
    <source>
        <dbReference type="ARBA" id="ARBA00022989"/>
    </source>
</evidence>
<feature type="transmembrane region" description="Helical" evidence="8">
    <location>
        <begin position="69"/>
        <end position="89"/>
    </location>
</feature>
<dbReference type="GO" id="GO:0005886">
    <property type="term" value="C:plasma membrane"/>
    <property type="evidence" value="ECO:0007669"/>
    <property type="project" value="UniProtKB-SubCell"/>
</dbReference>
<feature type="transmembrane region" description="Helical" evidence="8">
    <location>
        <begin position="159"/>
        <end position="180"/>
    </location>
</feature>